<dbReference type="OrthoDB" id="10033037at2759"/>
<sequence>MAGDANFTRETVPKLDMSHGFVHSIIKNQIDRDEYDKEQRVLAMQKEEAKRQRREKRAALQVYVPPHQRKRALGAFEEESTDSPCRPLLEVEFEAKDGSILYLTLNKGEDLKEAVKRFAVQANLENHLCEALYQRLLNEVKDL</sequence>
<comment type="similarity">
    <text evidence="1">Belongs to the UPF0561 family.</text>
</comment>
<evidence type="ECO:0000313" key="3">
    <source>
        <dbReference type="EMBL" id="EDO34041.1"/>
    </source>
</evidence>
<gene>
    <name evidence="3" type="ORF">NEMVEDRAFT_v1g246762</name>
</gene>
<dbReference type="STRING" id="45351.A7SQI0"/>
<dbReference type="PANTHER" id="PTHR34256:SF1">
    <property type="entry name" value="UPF0561 PROTEIN C2ORF68"/>
    <property type="match status" value="1"/>
</dbReference>
<dbReference type="OMA" id="FCLEYEG"/>
<proteinExistence type="inferred from homology"/>
<evidence type="ECO:0000256" key="2">
    <source>
        <dbReference type="SAM" id="Coils"/>
    </source>
</evidence>
<keyword evidence="4" id="KW-1185">Reference proteome</keyword>
<reference evidence="3 4" key="1">
    <citation type="journal article" date="2007" name="Science">
        <title>Sea anemone genome reveals ancestral eumetazoan gene repertoire and genomic organization.</title>
        <authorList>
            <person name="Putnam N.H."/>
            <person name="Srivastava M."/>
            <person name="Hellsten U."/>
            <person name="Dirks B."/>
            <person name="Chapman J."/>
            <person name="Salamov A."/>
            <person name="Terry A."/>
            <person name="Shapiro H."/>
            <person name="Lindquist E."/>
            <person name="Kapitonov V.V."/>
            <person name="Jurka J."/>
            <person name="Genikhovich G."/>
            <person name="Grigoriev I.V."/>
            <person name="Lucas S.M."/>
            <person name="Steele R.E."/>
            <person name="Finnerty J.R."/>
            <person name="Technau U."/>
            <person name="Martindale M.Q."/>
            <person name="Rokhsar D.S."/>
        </authorList>
    </citation>
    <scope>NUCLEOTIDE SEQUENCE [LARGE SCALE GENOMIC DNA]</scope>
    <source>
        <strain evidence="4">CH2 X CH6</strain>
    </source>
</reference>
<dbReference type="KEGG" id="nve:5505289"/>
<organism evidence="3 4">
    <name type="scientific">Nematostella vectensis</name>
    <name type="common">Starlet sea anemone</name>
    <dbReference type="NCBI Taxonomy" id="45351"/>
    <lineage>
        <taxon>Eukaryota</taxon>
        <taxon>Metazoa</taxon>
        <taxon>Cnidaria</taxon>
        <taxon>Anthozoa</taxon>
        <taxon>Hexacorallia</taxon>
        <taxon>Actiniaria</taxon>
        <taxon>Edwardsiidae</taxon>
        <taxon>Nematostella</taxon>
    </lineage>
</organism>
<keyword evidence="2" id="KW-0175">Coiled coil</keyword>
<evidence type="ECO:0000256" key="1">
    <source>
        <dbReference type="ARBA" id="ARBA00006905"/>
    </source>
</evidence>
<dbReference type="AlphaFoldDB" id="A7SQI0"/>
<dbReference type="Proteomes" id="UP000001593">
    <property type="component" value="Unassembled WGS sequence"/>
</dbReference>
<dbReference type="InParanoid" id="A7SQI0"/>
<dbReference type="EMBL" id="DS469746">
    <property type="protein sequence ID" value="EDO34041.1"/>
    <property type="molecule type" value="Genomic_DNA"/>
</dbReference>
<accession>A7SQI0</accession>
<dbReference type="PhylomeDB" id="A7SQI0"/>
<name>A7SQI0_NEMVE</name>
<dbReference type="PANTHER" id="PTHR34256">
    <property type="entry name" value="UPF0561 PROTEIN C2ORF68"/>
    <property type="match status" value="1"/>
</dbReference>
<dbReference type="Pfam" id="PF10573">
    <property type="entry name" value="UPF0561"/>
    <property type="match status" value="1"/>
</dbReference>
<feature type="coiled-coil region" evidence="2">
    <location>
        <begin position="32"/>
        <end position="62"/>
    </location>
</feature>
<dbReference type="HOGENOM" id="CLU_100251_0_0_1"/>
<evidence type="ECO:0000313" key="4">
    <source>
        <dbReference type="Proteomes" id="UP000001593"/>
    </source>
</evidence>
<dbReference type="InterPro" id="IPR018888">
    <property type="entry name" value="UPF0561"/>
</dbReference>
<protein>
    <submittedName>
        <fullName evidence="3">Uncharacterized protein</fullName>
    </submittedName>
</protein>